<dbReference type="PROSITE" id="PS50082">
    <property type="entry name" value="WD_REPEATS_2"/>
    <property type="match status" value="1"/>
</dbReference>
<dbReference type="SMART" id="SM00320">
    <property type="entry name" value="WD40"/>
    <property type="match status" value="5"/>
</dbReference>
<gene>
    <name evidence="8" type="ORF">O181_048345</name>
</gene>
<evidence type="ECO:0000256" key="4">
    <source>
        <dbReference type="ARBA" id="ARBA00022737"/>
    </source>
</evidence>
<evidence type="ECO:0000256" key="5">
    <source>
        <dbReference type="ARBA" id="ARBA00023242"/>
    </source>
</evidence>
<keyword evidence="3 7" id="KW-0853">WD repeat</keyword>
<dbReference type="OrthoDB" id="1935146at2759"/>
<dbReference type="GO" id="GO:0034388">
    <property type="term" value="C:Pwp2p-containing subcomplex of 90S preribosome"/>
    <property type="evidence" value="ECO:0007669"/>
    <property type="project" value="TreeGrafter"/>
</dbReference>
<dbReference type="InterPro" id="IPR019775">
    <property type="entry name" value="WD40_repeat_CS"/>
</dbReference>
<dbReference type="GO" id="GO:0032040">
    <property type="term" value="C:small-subunit processome"/>
    <property type="evidence" value="ECO:0007669"/>
    <property type="project" value="TreeGrafter"/>
</dbReference>
<keyword evidence="5" id="KW-0539">Nucleus</keyword>
<dbReference type="AlphaFoldDB" id="A0A9Q3HP48"/>
<reference evidence="8" key="1">
    <citation type="submission" date="2021-03" db="EMBL/GenBank/DDBJ databases">
        <title>Draft genome sequence of rust myrtle Austropuccinia psidii MF-1, a brazilian biotype.</title>
        <authorList>
            <person name="Quecine M.C."/>
            <person name="Pachon D.M.R."/>
            <person name="Bonatelli M.L."/>
            <person name="Correr F.H."/>
            <person name="Franceschini L.M."/>
            <person name="Leite T.F."/>
            <person name="Margarido G.R.A."/>
            <person name="Almeida C.A."/>
            <person name="Ferrarezi J.A."/>
            <person name="Labate C.A."/>
        </authorList>
    </citation>
    <scope>NUCLEOTIDE SEQUENCE</scope>
    <source>
        <strain evidence="8">MF-1</strain>
    </source>
</reference>
<comment type="caution">
    <text evidence="8">The sequence shown here is derived from an EMBL/GenBank/DDBJ whole genome shotgun (WGS) entry which is preliminary data.</text>
</comment>
<keyword evidence="4" id="KW-0677">Repeat</keyword>
<comment type="subcellular location">
    <subcellularLocation>
        <location evidence="1">Nucleus</location>
        <location evidence="1">Nucleolus</location>
    </subcellularLocation>
</comment>
<protein>
    <recommendedName>
        <fullName evidence="10">Anaphase-promoting complex subunit 4 WD40 domain-containing protein</fullName>
    </recommendedName>
</protein>
<proteinExistence type="inferred from homology"/>
<name>A0A9Q3HP48_9BASI</name>
<dbReference type="InterPro" id="IPR001680">
    <property type="entry name" value="WD40_rpt"/>
</dbReference>
<evidence type="ECO:0000256" key="1">
    <source>
        <dbReference type="ARBA" id="ARBA00004604"/>
    </source>
</evidence>
<sequence length="660" mass="73220">MACCCMCARRLPIQKLEFSTRPAKILPHSLPRSGGIDITLKIRSSRNSLGTAAVEDYQIEVMAAKSNRRKRIKVIDGSTIPIKPLGSQSHLQSKEPTQEEIELAEAVFGFVPESKGKQKEKNDQINTLLVDDKVETNGLADLEDHQLFAFDESGTQAQVKNLIDSSKLLPDPSTLEKNTEKLLGCQSKRQSVWFDHSADQVSVSLTHGPNRRKKLKTLDDLKADNHNELIISGKEYEDRLRTQFQKMHPTPTWLEKCRQSKRKAGDVQASDEDNDESEFDLHQILRSTGNLNKKSFNQDRGSLPKGELDVARLRDANQAEPESNKFPISCLQFHPHSSILLTASSQSKRLSFFKIDGTHNPALHFVHTPDLPIQTAEFCPASSTNVSSSVVMAGHRPYFYAFDMQSCQCIKSPHGLFNKSLSSQSSKGTSLSHFKFSPQGNLIAFVGLNGLIQLVDWSNNISSSQLVGSLKSNTPVKSLAWNRNGTELLTVGNNAEVSVWDLRMRRTIASWFDDGGFGPTLITTSDQDSFQSSNAFTAIGSQTGIVNLYSGLFTESKGQFQVPRTPFKTIENITTSVSSLKFNPDAQILAIASEKKKDSLKLVHVTSGTVFSNWPTSGTPLGHVTDLSFNYNSSMLAIANNRGRVLLYSLGWWQKRNKSI</sequence>
<evidence type="ECO:0000256" key="3">
    <source>
        <dbReference type="ARBA" id="ARBA00022574"/>
    </source>
</evidence>
<feature type="repeat" description="WD" evidence="7">
    <location>
        <begin position="476"/>
        <end position="510"/>
    </location>
</feature>
<evidence type="ECO:0000313" key="9">
    <source>
        <dbReference type="Proteomes" id="UP000765509"/>
    </source>
</evidence>
<organism evidence="8 9">
    <name type="scientific">Austropuccinia psidii MF-1</name>
    <dbReference type="NCBI Taxonomy" id="1389203"/>
    <lineage>
        <taxon>Eukaryota</taxon>
        <taxon>Fungi</taxon>
        <taxon>Dikarya</taxon>
        <taxon>Basidiomycota</taxon>
        <taxon>Pucciniomycotina</taxon>
        <taxon>Pucciniomycetes</taxon>
        <taxon>Pucciniales</taxon>
        <taxon>Sphaerophragmiaceae</taxon>
        <taxon>Austropuccinia</taxon>
    </lineage>
</organism>
<dbReference type="FunFam" id="2.130.10.10:FF:000908">
    <property type="entry name" value="U3 small nucleolar RNA-associated protein 18"/>
    <property type="match status" value="1"/>
</dbReference>
<dbReference type="InterPro" id="IPR045161">
    <property type="entry name" value="Utp18"/>
</dbReference>
<evidence type="ECO:0000256" key="6">
    <source>
        <dbReference type="ARBA" id="ARBA00025767"/>
    </source>
</evidence>
<dbReference type="InterPro" id="IPR015943">
    <property type="entry name" value="WD40/YVTN_repeat-like_dom_sf"/>
</dbReference>
<keyword evidence="2" id="KW-0698">rRNA processing</keyword>
<dbReference type="Proteomes" id="UP000765509">
    <property type="component" value="Unassembled WGS sequence"/>
</dbReference>
<dbReference type="PANTHER" id="PTHR18359">
    <property type="entry name" value="WD-REPEAT PROTEIN-RELATED"/>
    <property type="match status" value="1"/>
</dbReference>
<dbReference type="GO" id="GO:0006364">
    <property type="term" value="P:rRNA processing"/>
    <property type="evidence" value="ECO:0007669"/>
    <property type="project" value="UniProtKB-KW"/>
</dbReference>
<dbReference type="SUPFAM" id="SSF50978">
    <property type="entry name" value="WD40 repeat-like"/>
    <property type="match status" value="1"/>
</dbReference>
<dbReference type="PROSITE" id="PS00678">
    <property type="entry name" value="WD_REPEATS_1"/>
    <property type="match status" value="1"/>
</dbReference>
<evidence type="ECO:0000313" key="8">
    <source>
        <dbReference type="EMBL" id="MBW0508630.1"/>
    </source>
</evidence>
<keyword evidence="9" id="KW-1185">Reference proteome</keyword>
<dbReference type="EMBL" id="AVOT02020437">
    <property type="protein sequence ID" value="MBW0508630.1"/>
    <property type="molecule type" value="Genomic_DNA"/>
</dbReference>
<comment type="similarity">
    <text evidence="6">Belongs to the WD repeat UTP18 family.</text>
</comment>
<evidence type="ECO:0000256" key="2">
    <source>
        <dbReference type="ARBA" id="ARBA00022552"/>
    </source>
</evidence>
<evidence type="ECO:0008006" key="10">
    <source>
        <dbReference type="Google" id="ProtNLM"/>
    </source>
</evidence>
<evidence type="ECO:0000256" key="7">
    <source>
        <dbReference type="PROSITE-ProRule" id="PRU00221"/>
    </source>
</evidence>
<dbReference type="PANTHER" id="PTHR18359:SF0">
    <property type="entry name" value="U3 SMALL NUCLEOLAR RNA-ASSOCIATED PROTEIN 18 HOMOLOG"/>
    <property type="match status" value="1"/>
</dbReference>
<dbReference type="Gene3D" id="2.130.10.10">
    <property type="entry name" value="YVTN repeat-like/Quinoprotein amine dehydrogenase"/>
    <property type="match status" value="1"/>
</dbReference>
<dbReference type="InterPro" id="IPR036322">
    <property type="entry name" value="WD40_repeat_dom_sf"/>
</dbReference>
<dbReference type="Pfam" id="PF00400">
    <property type="entry name" value="WD40"/>
    <property type="match status" value="1"/>
</dbReference>
<accession>A0A9Q3HP48</accession>